<keyword evidence="1" id="KW-0175">Coiled coil</keyword>
<name>A0A2Z5G1Q0_9BACT</name>
<dbReference type="EMBL" id="CP030840">
    <property type="protein sequence ID" value="AXC12575.1"/>
    <property type="molecule type" value="Genomic_DNA"/>
</dbReference>
<evidence type="ECO:0000313" key="3">
    <source>
        <dbReference type="Proteomes" id="UP000253606"/>
    </source>
</evidence>
<dbReference type="AlphaFoldDB" id="A0A2Z5G1Q0"/>
<feature type="coiled-coil region" evidence="1">
    <location>
        <begin position="64"/>
        <end position="91"/>
    </location>
</feature>
<accession>A0A2Z5G1Q0</accession>
<dbReference type="OrthoDB" id="117854at2"/>
<organism evidence="2 3">
    <name type="scientific">Acidisarcina polymorpha</name>
    <dbReference type="NCBI Taxonomy" id="2211140"/>
    <lineage>
        <taxon>Bacteria</taxon>
        <taxon>Pseudomonadati</taxon>
        <taxon>Acidobacteriota</taxon>
        <taxon>Terriglobia</taxon>
        <taxon>Terriglobales</taxon>
        <taxon>Acidobacteriaceae</taxon>
        <taxon>Acidisarcina</taxon>
    </lineage>
</organism>
<evidence type="ECO:0000313" key="2">
    <source>
        <dbReference type="EMBL" id="AXC12575.1"/>
    </source>
</evidence>
<keyword evidence="3" id="KW-1185">Reference proteome</keyword>
<protein>
    <submittedName>
        <fullName evidence="2">Uncharacterized protein</fullName>
    </submittedName>
</protein>
<dbReference type="KEGG" id="abas:ACPOL_3282"/>
<sequence>MLVLTPVLAHSQAKGDPLNDAEVDQVREVADQPVERIKLYMKFISQRTDAIQELVGDTKTQNTATKLHNLLEEYTRLVDELQDNLDSYDSTHSDVRKALKELVPASEKWLIALSKPPADQSYDFSRKTAMEAGQSLAEQAKKLQADQIKWFAEHKKDKEKDGGEASAPK</sequence>
<dbReference type="RefSeq" id="WP_114207750.1">
    <property type="nucleotide sequence ID" value="NZ_CP030840.1"/>
</dbReference>
<dbReference type="Proteomes" id="UP000253606">
    <property type="component" value="Chromosome"/>
</dbReference>
<gene>
    <name evidence="2" type="ORF">ACPOL_3282</name>
</gene>
<evidence type="ECO:0000256" key="1">
    <source>
        <dbReference type="SAM" id="Coils"/>
    </source>
</evidence>
<reference evidence="2 3" key="1">
    <citation type="journal article" date="2018" name="Front. Microbiol.">
        <title>Hydrolytic Capabilities as a Key to Environmental Success: Chitinolytic and Cellulolytic Acidobacteria From Acidic Sub-arctic Soils and Boreal Peatlands.</title>
        <authorList>
            <person name="Belova S.E."/>
            <person name="Ravin N.V."/>
            <person name="Pankratov T.A."/>
            <person name="Rakitin A.L."/>
            <person name="Ivanova A.A."/>
            <person name="Beletsky A.V."/>
            <person name="Mardanov A.V."/>
            <person name="Sinninghe Damste J.S."/>
            <person name="Dedysh S.N."/>
        </authorList>
    </citation>
    <scope>NUCLEOTIDE SEQUENCE [LARGE SCALE GENOMIC DNA]</scope>
    <source>
        <strain evidence="2 3">SBC82</strain>
    </source>
</reference>
<proteinExistence type="predicted"/>